<dbReference type="OrthoDB" id="5522207at2"/>
<dbReference type="EMBL" id="QJUL01000030">
    <property type="protein sequence ID" value="TBU88444.1"/>
    <property type="molecule type" value="Genomic_DNA"/>
</dbReference>
<reference evidence="1 2" key="1">
    <citation type="submission" date="2018-06" db="EMBL/GenBank/DDBJ databases">
        <title>Three novel Pseudomonas species isolated from symptomatic oak.</title>
        <authorList>
            <person name="Bueno-Gonzalez V."/>
            <person name="Brady C."/>
        </authorList>
    </citation>
    <scope>NUCLEOTIDE SEQUENCE [LARGE SCALE GENOMIC DNA]</scope>
    <source>
        <strain evidence="1 2">P6B</strain>
    </source>
</reference>
<dbReference type="RefSeq" id="WP_131198682.1">
    <property type="nucleotide sequence ID" value="NZ_QJUL01000030.1"/>
</dbReference>
<dbReference type="Proteomes" id="UP000293172">
    <property type="component" value="Unassembled WGS sequence"/>
</dbReference>
<name>A0A4Q9QW94_9GAMM</name>
<protein>
    <submittedName>
        <fullName evidence="1">Uncharacterized protein</fullName>
    </submittedName>
</protein>
<evidence type="ECO:0000313" key="1">
    <source>
        <dbReference type="EMBL" id="TBU88444.1"/>
    </source>
</evidence>
<evidence type="ECO:0000313" key="2">
    <source>
        <dbReference type="Proteomes" id="UP000293172"/>
    </source>
</evidence>
<accession>A0A4Q9QW94</accession>
<comment type="caution">
    <text evidence="1">The sequence shown here is derived from an EMBL/GenBank/DDBJ whole genome shotgun (WGS) entry which is preliminary data.</text>
</comment>
<gene>
    <name evidence="1" type="ORF">DNK44_18270</name>
</gene>
<organism evidence="1 2">
    <name type="scientific">Phytopseudomonas dryadis</name>
    <dbReference type="NCBI Taxonomy" id="2487520"/>
    <lineage>
        <taxon>Bacteria</taxon>
        <taxon>Pseudomonadati</taxon>
        <taxon>Pseudomonadota</taxon>
        <taxon>Gammaproteobacteria</taxon>
        <taxon>Pseudomonadales</taxon>
        <taxon>Pseudomonadaceae</taxon>
        <taxon>Phytopseudomonas</taxon>
    </lineage>
</organism>
<sequence length="106" mass="11951">MAPKRLSDHRHTFQFPIGALVFSEGIDRAMRECGLDPFPQFRRHARADWGDVTDEQWQANNAALLSGGGLESLYVVHRELSIRIVTEADRSATYITLTSEPIPDRA</sequence>
<dbReference type="AlphaFoldDB" id="A0A4Q9QW94"/>
<proteinExistence type="predicted"/>